<organism evidence="2 3">
    <name type="scientific">Drosophila simulans</name>
    <name type="common">Fruit fly</name>
    <dbReference type="NCBI Taxonomy" id="7240"/>
    <lineage>
        <taxon>Eukaryota</taxon>
        <taxon>Metazoa</taxon>
        <taxon>Ecdysozoa</taxon>
        <taxon>Arthropoda</taxon>
        <taxon>Hexapoda</taxon>
        <taxon>Insecta</taxon>
        <taxon>Pterygota</taxon>
        <taxon>Neoptera</taxon>
        <taxon>Endopterygota</taxon>
        <taxon>Diptera</taxon>
        <taxon>Brachycera</taxon>
        <taxon>Muscomorpha</taxon>
        <taxon>Ephydroidea</taxon>
        <taxon>Drosophilidae</taxon>
        <taxon>Drosophila</taxon>
        <taxon>Sophophora</taxon>
    </lineage>
</organism>
<dbReference type="AlphaFoldDB" id="B4NUA3"/>
<reference evidence="2 3" key="1">
    <citation type="journal article" date="2007" name="Nature">
        <title>Evolution of genes and genomes on the Drosophila phylogeny.</title>
        <authorList>
            <consortium name="Drosophila 12 Genomes Consortium"/>
            <person name="Clark A.G."/>
            <person name="Eisen M.B."/>
            <person name="Smith D.R."/>
            <person name="Bergman C.M."/>
            <person name="Oliver B."/>
            <person name="Markow T.A."/>
            <person name="Kaufman T.C."/>
            <person name="Kellis M."/>
            <person name="Gelbart W."/>
            <person name="Iyer V.N."/>
            <person name="Pollard D.A."/>
            <person name="Sackton T.B."/>
            <person name="Larracuente A.M."/>
            <person name="Singh N.D."/>
            <person name="Abad J.P."/>
            <person name="Abt D.N."/>
            <person name="Adryan B."/>
            <person name="Aguade M."/>
            <person name="Akashi H."/>
            <person name="Anderson W.W."/>
            <person name="Aquadro C.F."/>
            <person name="Ardell D.H."/>
            <person name="Arguello R."/>
            <person name="Artieri C.G."/>
            <person name="Barbash D.A."/>
            <person name="Barker D."/>
            <person name="Barsanti P."/>
            <person name="Batterham P."/>
            <person name="Batzoglou S."/>
            <person name="Begun D."/>
            <person name="Bhutkar A."/>
            <person name="Blanco E."/>
            <person name="Bosak S.A."/>
            <person name="Bradley R.K."/>
            <person name="Brand A.D."/>
            <person name="Brent M.R."/>
            <person name="Brooks A.N."/>
            <person name="Brown R.H."/>
            <person name="Butlin R.K."/>
            <person name="Caggese C."/>
            <person name="Calvi B.R."/>
            <person name="Bernardo de Carvalho A."/>
            <person name="Caspi A."/>
            <person name="Castrezana S."/>
            <person name="Celniker S.E."/>
            <person name="Chang J.L."/>
            <person name="Chapple C."/>
            <person name="Chatterji S."/>
            <person name="Chinwalla A."/>
            <person name="Civetta A."/>
            <person name="Clifton S.W."/>
            <person name="Comeron J.M."/>
            <person name="Costello J.C."/>
            <person name="Coyne J.A."/>
            <person name="Daub J."/>
            <person name="David R.G."/>
            <person name="Delcher A.L."/>
            <person name="Delehaunty K."/>
            <person name="Do C.B."/>
            <person name="Ebling H."/>
            <person name="Edwards K."/>
            <person name="Eickbush T."/>
            <person name="Evans J.D."/>
            <person name="Filipski A."/>
            <person name="Findeiss S."/>
            <person name="Freyhult E."/>
            <person name="Fulton L."/>
            <person name="Fulton R."/>
            <person name="Garcia A.C."/>
            <person name="Gardiner A."/>
            <person name="Garfield D.A."/>
            <person name="Garvin B.E."/>
            <person name="Gibson G."/>
            <person name="Gilbert D."/>
            <person name="Gnerre S."/>
            <person name="Godfrey J."/>
            <person name="Good R."/>
            <person name="Gotea V."/>
            <person name="Gravely B."/>
            <person name="Greenberg A.J."/>
            <person name="Griffiths-Jones S."/>
            <person name="Gross S."/>
            <person name="Guigo R."/>
            <person name="Gustafson E.A."/>
            <person name="Haerty W."/>
            <person name="Hahn M.W."/>
            <person name="Halligan D.L."/>
            <person name="Halpern A.L."/>
            <person name="Halter G.M."/>
            <person name="Han M.V."/>
            <person name="Heger A."/>
            <person name="Hillier L."/>
            <person name="Hinrichs A.S."/>
            <person name="Holmes I."/>
            <person name="Hoskins R.A."/>
            <person name="Hubisz M.J."/>
            <person name="Hultmark D."/>
            <person name="Huntley M.A."/>
            <person name="Jaffe D.B."/>
            <person name="Jagadeeshan S."/>
            <person name="Jeck W.R."/>
            <person name="Johnson J."/>
            <person name="Jones C.D."/>
            <person name="Jordan W.C."/>
            <person name="Karpen G.H."/>
            <person name="Kataoka E."/>
            <person name="Keightley P.D."/>
            <person name="Kheradpour P."/>
            <person name="Kirkness E.F."/>
            <person name="Koerich L.B."/>
            <person name="Kristiansen K."/>
            <person name="Kudrna D."/>
            <person name="Kulathinal R.J."/>
            <person name="Kumar S."/>
            <person name="Kwok R."/>
            <person name="Lander E."/>
            <person name="Langley C.H."/>
            <person name="Lapoint R."/>
            <person name="Lazzaro B.P."/>
            <person name="Lee S.J."/>
            <person name="Levesque L."/>
            <person name="Li R."/>
            <person name="Lin C.F."/>
            <person name="Lin M.F."/>
            <person name="Lindblad-Toh K."/>
            <person name="Llopart A."/>
            <person name="Long M."/>
            <person name="Low L."/>
            <person name="Lozovsky E."/>
            <person name="Lu J."/>
            <person name="Luo M."/>
            <person name="Machado C.A."/>
            <person name="Makalowski W."/>
            <person name="Marzo M."/>
            <person name="Matsuda M."/>
            <person name="Matzkin L."/>
            <person name="McAllister B."/>
            <person name="McBride C.S."/>
            <person name="McKernan B."/>
            <person name="McKernan K."/>
            <person name="Mendez-Lago M."/>
            <person name="Minx P."/>
            <person name="Mollenhauer M.U."/>
            <person name="Montooth K."/>
            <person name="Mount S.M."/>
            <person name="Mu X."/>
            <person name="Myers E."/>
            <person name="Negre B."/>
            <person name="Newfeld S."/>
            <person name="Nielsen R."/>
            <person name="Noor M.A."/>
            <person name="O'Grady P."/>
            <person name="Pachter L."/>
            <person name="Papaceit M."/>
            <person name="Parisi M.J."/>
            <person name="Parisi M."/>
            <person name="Parts L."/>
            <person name="Pedersen J.S."/>
            <person name="Pesole G."/>
            <person name="Phillippy A.M."/>
            <person name="Ponting C.P."/>
            <person name="Pop M."/>
            <person name="Porcelli D."/>
            <person name="Powell J.R."/>
            <person name="Prohaska S."/>
            <person name="Pruitt K."/>
            <person name="Puig M."/>
            <person name="Quesneville H."/>
            <person name="Ram K.R."/>
            <person name="Rand D."/>
            <person name="Rasmussen M.D."/>
            <person name="Reed L.K."/>
            <person name="Reenan R."/>
            <person name="Reily A."/>
            <person name="Remington K.A."/>
            <person name="Rieger T.T."/>
            <person name="Ritchie M.G."/>
            <person name="Robin C."/>
            <person name="Rogers Y.H."/>
            <person name="Rohde C."/>
            <person name="Rozas J."/>
            <person name="Rubenfield M.J."/>
            <person name="Ruiz A."/>
            <person name="Russo S."/>
            <person name="Salzberg S.L."/>
            <person name="Sanchez-Gracia A."/>
            <person name="Saranga D.J."/>
            <person name="Sato H."/>
            <person name="Schaeffer S.W."/>
            <person name="Schatz M.C."/>
            <person name="Schlenke T."/>
            <person name="Schwartz R."/>
            <person name="Segarra C."/>
            <person name="Singh R.S."/>
            <person name="Sirot L."/>
            <person name="Sirota M."/>
            <person name="Sisneros N.B."/>
            <person name="Smith C.D."/>
            <person name="Smith T.F."/>
            <person name="Spieth J."/>
            <person name="Stage D.E."/>
            <person name="Stark A."/>
            <person name="Stephan W."/>
            <person name="Strausberg R.L."/>
            <person name="Strempel S."/>
            <person name="Sturgill D."/>
            <person name="Sutton G."/>
            <person name="Sutton G.G."/>
            <person name="Tao W."/>
            <person name="Teichmann S."/>
            <person name="Tobari Y.N."/>
            <person name="Tomimura Y."/>
            <person name="Tsolas J.M."/>
            <person name="Valente V.L."/>
            <person name="Venter E."/>
            <person name="Venter J.C."/>
            <person name="Vicario S."/>
            <person name="Vieira F.G."/>
            <person name="Vilella A.J."/>
            <person name="Villasante A."/>
            <person name="Walenz B."/>
            <person name="Wang J."/>
            <person name="Wasserman M."/>
            <person name="Watts T."/>
            <person name="Wilson D."/>
            <person name="Wilson R.K."/>
            <person name="Wing R.A."/>
            <person name="Wolfner M.F."/>
            <person name="Wong A."/>
            <person name="Wong G.K."/>
            <person name="Wu C.I."/>
            <person name="Wu G."/>
            <person name="Yamamoto D."/>
            <person name="Yang H.P."/>
            <person name="Yang S.P."/>
            <person name="Yorke J.A."/>
            <person name="Yoshida K."/>
            <person name="Zdobnov E."/>
            <person name="Zhang P."/>
            <person name="Zhang Y."/>
            <person name="Zimin A.V."/>
            <person name="Baldwin J."/>
            <person name="Abdouelleil A."/>
            <person name="Abdulkadir J."/>
            <person name="Abebe A."/>
            <person name="Abera B."/>
            <person name="Abreu J."/>
            <person name="Acer S.C."/>
            <person name="Aftuck L."/>
            <person name="Alexander A."/>
            <person name="An P."/>
            <person name="Anderson E."/>
            <person name="Anderson S."/>
            <person name="Arachi H."/>
            <person name="Azer M."/>
            <person name="Bachantsang P."/>
            <person name="Barry A."/>
            <person name="Bayul T."/>
            <person name="Berlin A."/>
            <person name="Bessette D."/>
            <person name="Bloom T."/>
            <person name="Blye J."/>
            <person name="Boguslavskiy L."/>
            <person name="Bonnet C."/>
            <person name="Boukhgalter B."/>
            <person name="Bourzgui I."/>
            <person name="Brown A."/>
            <person name="Cahill P."/>
            <person name="Channer S."/>
            <person name="Cheshatsang Y."/>
            <person name="Chuda L."/>
            <person name="Citroen M."/>
            <person name="Collymore A."/>
            <person name="Cooke P."/>
            <person name="Costello M."/>
            <person name="D'Aco K."/>
            <person name="Daza R."/>
            <person name="De Haan G."/>
            <person name="DeGray S."/>
            <person name="DeMaso C."/>
            <person name="Dhargay N."/>
            <person name="Dooley K."/>
            <person name="Dooley E."/>
            <person name="Doricent M."/>
            <person name="Dorje P."/>
            <person name="Dorjee K."/>
            <person name="Dupes A."/>
            <person name="Elong R."/>
            <person name="Falk J."/>
            <person name="Farina A."/>
            <person name="Faro S."/>
            <person name="Ferguson D."/>
            <person name="Fisher S."/>
            <person name="Foley C.D."/>
            <person name="Franke A."/>
            <person name="Friedrich D."/>
            <person name="Gadbois L."/>
            <person name="Gearin G."/>
            <person name="Gearin C.R."/>
            <person name="Giannoukos G."/>
            <person name="Goode T."/>
            <person name="Graham J."/>
            <person name="Grandbois E."/>
            <person name="Grewal S."/>
            <person name="Gyaltsen K."/>
            <person name="Hafez N."/>
            <person name="Hagos B."/>
            <person name="Hall J."/>
            <person name="Henson C."/>
            <person name="Hollinger A."/>
            <person name="Honan T."/>
            <person name="Huard M.D."/>
            <person name="Hughes L."/>
            <person name="Hurhula B."/>
            <person name="Husby M.E."/>
            <person name="Kamat A."/>
            <person name="Kanga B."/>
            <person name="Kashin S."/>
            <person name="Khazanovich D."/>
            <person name="Kisner P."/>
            <person name="Lance K."/>
            <person name="Lara M."/>
            <person name="Lee W."/>
            <person name="Lennon N."/>
            <person name="Letendre F."/>
            <person name="LeVine R."/>
            <person name="Lipovsky A."/>
            <person name="Liu X."/>
            <person name="Liu J."/>
            <person name="Liu S."/>
            <person name="Lokyitsang T."/>
            <person name="Lokyitsang Y."/>
            <person name="Lubonja R."/>
            <person name="Lui A."/>
            <person name="MacDonald P."/>
            <person name="Magnisalis V."/>
            <person name="Maru K."/>
            <person name="Matthews C."/>
            <person name="McCusker W."/>
            <person name="McDonough S."/>
            <person name="Mehta T."/>
            <person name="Meldrim J."/>
            <person name="Meneus L."/>
            <person name="Mihai O."/>
            <person name="Mihalev A."/>
            <person name="Mihova T."/>
            <person name="Mittelman R."/>
            <person name="Mlenga V."/>
            <person name="Montmayeur A."/>
            <person name="Mulrain L."/>
            <person name="Navidi A."/>
            <person name="Naylor J."/>
            <person name="Negash T."/>
            <person name="Nguyen T."/>
            <person name="Nguyen N."/>
            <person name="Nicol R."/>
            <person name="Norbu C."/>
            <person name="Norbu N."/>
            <person name="Novod N."/>
            <person name="O'Neill B."/>
            <person name="Osman S."/>
            <person name="Markiewicz E."/>
            <person name="Oyono O.L."/>
            <person name="Patti C."/>
            <person name="Phunkhang P."/>
            <person name="Pierre F."/>
            <person name="Priest M."/>
            <person name="Raghuraman S."/>
            <person name="Rege F."/>
            <person name="Reyes R."/>
            <person name="Rise C."/>
            <person name="Rogov P."/>
            <person name="Ross K."/>
            <person name="Ryan E."/>
            <person name="Settipalli S."/>
            <person name="Shea T."/>
            <person name="Sherpa N."/>
            <person name="Shi L."/>
            <person name="Shih D."/>
            <person name="Sparrow T."/>
            <person name="Spaulding J."/>
            <person name="Stalker J."/>
            <person name="Stange-Thomann N."/>
            <person name="Stavropoulos S."/>
            <person name="Stone C."/>
            <person name="Strader C."/>
            <person name="Tesfaye S."/>
            <person name="Thomson T."/>
            <person name="Thoulutsang Y."/>
            <person name="Thoulutsang D."/>
            <person name="Topham K."/>
            <person name="Topping I."/>
            <person name="Tsamla T."/>
            <person name="Vassiliev H."/>
            <person name="Vo A."/>
            <person name="Wangchuk T."/>
            <person name="Wangdi T."/>
            <person name="Weiand M."/>
            <person name="Wilkinson J."/>
            <person name="Wilson A."/>
            <person name="Yadav S."/>
            <person name="Young G."/>
            <person name="Yu Q."/>
            <person name="Zembek L."/>
            <person name="Zhong D."/>
            <person name="Zimmer A."/>
            <person name="Zwirko Z."/>
            <person name="Jaffe D.B."/>
            <person name="Alvarez P."/>
            <person name="Brockman W."/>
            <person name="Butler J."/>
            <person name="Chin C."/>
            <person name="Gnerre S."/>
            <person name="Grabherr M."/>
            <person name="Kleber M."/>
            <person name="Mauceli E."/>
            <person name="MacCallum I."/>
        </authorList>
    </citation>
    <scope>NUCLEOTIDE SEQUENCE [LARGE SCALE GENOMIC DNA]</scope>
    <source>
        <strain evidence="3">white501</strain>
    </source>
</reference>
<dbReference type="HOGENOM" id="CLU_2443209_0_0_1"/>
<keyword evidence="3" id="KW-1185">Reference proteome</keyword>
<evidence type="ECO:0000313" key="3">
    <source>
        <dbReference type="Proteomes" id="UP000000304"/>
    </source>
</evidence>
<accession>B4NUA3</accession>
<evidence type="ECO:0000313" key="2">
    <source>
        <dbReference type="EMBL" id="EDX16550.1"/>
    </source>
</evidence>
<evidence type="ECO:0000256" key="1">
    <source>
        <dbReference type="SAM" id="MobiDB-lite"/>
    </source>
</evidence>
<dbReference type="EMBL" id="CH983811">
    <property type="protein sequence ID" value="EDX16550.1"/>
    <property type="molecule type" value="Genomic_DNA"/>
</dbReference>
<feature type="compositionally biased region" description="Low complexity" evidence="1">
    <location>
        <begin position="46"/>
        <end position="62"/>
    </location>
</feature>
<protein>
    <submittedName>
        <fullName evidence="2">GD24540</fullName>
    </submittedName>
</protein>
<feature type="region of interest" description="Disordered" evidence="1">
    <location>
        <begin position="45"/>
        <end position="67"/>
    </location>
</feature>
<sequence length="90" mass="10300">MVSSSELRYEHTGSLATYKNSIYIYDMWDSGRRFHGQLTRIGGGQQCLRQQERQQQQDGRQQPNGSASVVHLWSAETILSRELAQPVAYL</sequence>
<dbReference type="Proteomes" id="UP000000304">
    <property type="component" value="Unassembled WGS sequence"/>
</dbReference>
<proteinExistence type="predicted"/>
<gene>
    <name evidence="2" type="primary">Dsim\GD24540</name>
    <name evidence="2" type="ORF">Dsim_GD24540</name>
</gene>
<name>B4NUA3_DROSI</name>